<feature type="compositionally biased region" description="Basic residues" evidence="3">
    <location>
        <begin position="23"/>
        <end position="44"/>
    </location>
</feature>
<feature type="region of interest" description="Disordered" evidence="3">
    <location>
        <begin position="20"/>
        <end position="64"/>
    </location>
</feature>
<feature type="domain" description="DUF4515" evidence="4">
    <location>
        <begin position="106"/>
        <end position="295"/>
    </location>
</feature>
<dbReference type="EMBL" id="CAXITT010000544">
    <property type="protein sequence ID" value="CAL1543370.1"/>
    <property type="molecule type" value="Genomic_DNA"/>
</dbReference>
<feature type="region of interest" description="Disordered" evidence="3">
    <location>
        <begin position="305"/>
        <end position="326"/>
    </location>
</feature>
<evidence type="ECO:0000313" key="6">
    <source>
        <dbReference type="Proteomes" id="UP001497497"/>
    </source>
</evidence>
<feature type="coiled-coil region" evidence="2">
    <location>
        <begin position="71"/>
        <end position="204"/>
    </location>
</feature>
<name>A0AAV2I999_LYMST</name>
<evidence type="ECO:0000256" key="2">
    <source>
        <dbReference type="SAM" id="Coils"/>
    </source>
</evidence>
<dbReference type="PANTHER" id="PTHR14845:SF0">
    <property type="entry name" value="DUF4515 DOMAIN-CONTAINING PROTEIN"/>
    <property type="match status" value="1"/>
</dbReference>
<protein>
    <recommendedName>
        <fullName evidence="4">DUF4515 domain-containing protein</fullName>
    </recommendedName>
</protein>
<accession>A0AAV2I999</accession>
<evidence type="ECO:0000313" key="5">
    <source>
        <dbReference type="EMBL" id="CAL1543370.1"/>
    </source>
</evidence>
<dbReference type="PANTHER" id="PTHR14845">
    <property type="entry name" value="COILED-COIL DOMAIN-CONTAINING 166"/>
    <property type="match status" value="1"/>
</dbReference>
<feature type="compositionally biased region" description="Basic and acidic residues" evidence="3">
    <location>
        <begin position="305"/>
        <end position="314"/>
    </location>
</feature>
<comment type="caution">
    <text evidence="5">The sequence shown here is derived from an EMBL/GenBank/DDBJ whole genome shotgun (WGS) entry which is preliminary data.</text>
</comment>
<evidence type="ECO:0000256" key="3">
    <source>
        <dbReference type="SAM" id="MobiDB-lite"/>
    </source>
</evidence>
<dbReference type="Proteomes" id="UP001497497">
    <property type="component" value="Unassembled WGS sequence"/>
</dbReference>
<dbReference type="Pfam" id="PF14988">
    <property type="entry name" value="DUF4515"/>
    <property type="match status" value="1"/>
</dbReference>
<reference evidence="5 6" key="1">
    <citation type="submission" date="2024-04" db="EMBL/GenBank/DDBJ databases">
        <authorList>
            <consortium name="Genoscope - CEA"/>
            <person name="William W."/>
        </authorList>
    </citation>
    <scope>NUCLEOTIDE SEQUENCE [LARGE SCALE GENOMIC DNA]</scope>
</reference>
<dbReference type="AlphaFoldDB" id="A0AAV2I999"/>
<feature type="coiled-coil region" evidence="2">
    <location>
        <begin position="250"/>
        <end position="287"/>
    </location>
</feature>
<proteinExistence type="predicted"/>
<keyword evidence="1 2" id="KW-0175">Coiled coil</keyword>
<dbReference type="InterPro" id="IPR032777">
    <property type="entry name" value="DUF4515"/>
</dbReference>
<sequence length="326" mass="38412">MPWLHKTLIGTQVEIFIINMPPKKGKKGGKKSGKKGGKKGKKGGKKDTPSVGDQSKAPEPTEKEVLLQAELEKVTLQLEAAKFTVEDLKQENEWLQNEAQKIRIESHEYMSYMEKKTSKRQTTIITLSDHNKQEIRNLQIQRQNMEDEFDEKKRALENLLLQKQHLLEKANQELNDLQEYKDLQSDQLNKIKELEQEVVKMRAHHTTCVQQMKSDFLREKKDFQHDSEFRVQSLEKKAIQDAQQCLSEHANKIKLENRELRQKLMQLIKTTRALTDHQKTLEEQKRQLLREQSYAYDLKKLREARQKKSFKPLEDNPQESNQEEKT</sequence>
<evidence type="ECO:0000259" key="4">
    <source>
        <dbReference type="Pfam" id="PF14988"/>
    </source>
</evidence>
<keyword evidence="6" id="KW-1185">Reference proteome</keyword>
<evidence type="ECO:0000256" key="1">
    <source>
        <dbReference type="ARBA" id="ARBA00023054"/>
    </source>
</evidence>
<gene>
    <name evidence="5" type="ORF">GSLYS_00016904001</name>
</gene>
<organism evidence="5 6">
    <name type="scientific">Lymnaea stagnalis</name>
    <name type="common">Great pond snail</name>
    <name type="synonym">Helix stagnalis</name>
    <dbReference type="NCBI Taxonomy" id="6523"/>
    <lineage>
        <taxon>Eukaryota</taxon>
        <taxon>Metazoa</taxon>
        <taxon>Spiralia</taxon>
        <taxon>Lophotrochozoa</taxon>
        <taxon>Mollusca</taxon>
        <taxon>Gastropoda</taxon>
        <taxon>Heterobranchia</taxon>
        <taxon>Euthyneura</taxon>
        <taxon>Panpulmonata</taxon>
        <taxon>Hygrophila</taxon>
        <taxon>Lymnaeoidea</taxon>
        <taxon>Lymnaeidae</taxon>
        <taxon>Lymnaea</taxon>
    </lineage>
</organism>